<evidence type="ECO:0000259" key="1">
    <source>
        <dbReference type="Pfam" id="PF09169"/>
    </source>
</evidence>
<organism evidence="2">
    <name type="scientific">Capitella teleta</name>
    <name type="common">Polychaete worm</name>
    <dbReference type="NCBI Taxonomy" id="283909"/>
    <lineage>
        <taxon>Eukaryota</taxon>
        <taxon>Metazoa</taxon>
        <taxon>Spiralia</taxon>
        <taxon>Lophotrochozoa</taxon>
        <taxon>Annelida</taxon>
        <taxon>Polychaeta</taxon>
        <taxon>Sedentaria</taxon>
        <taxon>Scolecida</taxon>
        <taxon>Capitellidae</taxon>
        <taxon>Capitella</taxon>
    </lineage>
</organism>
<dbReference type="STRING" id="283909.R7T702"/>
<dbReference type="GO" id="GO:0000724">
    <property type="term" value="P:double-strand break repair via homologous recombination"/>
    <property type="evidence" value="ECO:0007669"/>
    <property type="project" value="InterPro"/>
</dbReference>
<feature type="non-terminal residue" evidence="2">
    <location>
        <position position="56"/>
    </location>
</feature>
<reference evidence="4" key="1">
    <citation type="submission" date="2012-12" db="EMBL/GenBank/DDBJ databases">
        <authorList>
            <person name="Hellsten U."/>
            <person name="Grimwood J."/>
            <person name="Chapman J.A."/>
            <person name="Shapiro H."/>
            <person name="Aerts A."/>
            <person name="Otillar R.P."/>
            <person name="Terry A.Y."/>
            <person name="Boore J.L."/>
            <person name="Simakov O."/>
            <person name="Marletaz F."/>
            <person name="Cho S.-J."/>
            <person name="Edsinger-Gonzales E."/>
            <person name="Havlak P."/>
            <person name="Kuo D.-H."/>
            <person name="Larsson T."/>
            <person name="Lv J."/>
            <person name="Arendt D."/>
            <person name="Savage R."/>
            <person name="Osoegawa K."/>
            <person name="de Jong P."/>
            <person name="Lindberg D.R."/>
            <person name="Seaver E.C."/>
            <person name="Weisblat D.A."/>
            <person name="Putnam N.H."/>
            <person name="Grigoriev I.V."/>
            <person name="Rokhsar D.S."/>
        </authorList>
    </citation>
    <scope>NUCLEOTIDE SEQUENCE</scope>
    <source>
        <strain evidence="4">I ESC-2004</strain>
    </source>
</reference>
<evidence type="ECO:0000313" key="4">
    <source>
        <dbReference type="Proteomes" id="UP000014760"/>
    </source>
</evidence>
<dbReference type="InterPro" id="IPR015525">
    <property type="entry name" value="BRCA2"/>
</dbReference>
<dbReference type="Pfam" id="PF09169">
    <property type="entry name" value="BRCA-2_helical"/>
    <property type="match status" value="1"/>
</dbReference>
<proteinExistence type="predicted"/>
<evidence type="ECO:0000313" key="2">
    <source>
        <dbReference type="EMBL" id="ELT89335.1"/>
    </source>
</evidence>
<name>R7T702_CAPTE</name>
<accession>R7T702</accession>
<feature type="domain" description="Breast cancer type 2 susceptibility protein helical" evidence="1">
    <location>
        <begin position="1"/>
        <end position="56"/>
    </location>
</feature>
<dbReference type="EMBL" id="KB311417">
    <property type="protein sequence ID" value="ELT89335.1"/>
    <property type="molecule type" value="Genomic_DNA"/>
</dbReference>
<dbReference type="SUPFAM" id="SSF81872">
    <property type="entry name" value="BRCA2 helical domain"/>
    <property type="match status" value="1"/>
</dbReference>
<dbReference type="GO" id="GO:0005634">
    <property type="term" value="C:nucleus"/>
    <property type="evidence" value="ECO:0007669"/>
    <property type="project" value="TreeGrafter"/>
</dbReference>
<dbReference type="EnsemblMetazoa" id="CapteT50667">
    <property type="protein sequence ID" value="CapteP50667"/>
    <property type="gene ID" value="CapteG50667"/>
</dbReference>
<gene>
    <name evidence="2" type="ORF">CAPTEDRAFT_50667</name>
</gene>
<dbReference type="InterPro" id="IPR015252">
    <property type="entry name" value="BRCA2_hlx"/>
</dbReference>
<dbReference type="EMBL" id="AMQN01003293">
    <property type="status" value="NOT_ANNOTATED_CDS"/>
    <property type="molecule type" value="Genomic_DNA"/>
</dbReference>
<evidence type="ECO:0000313" key="3">
    <source>
        <dbReference type="EnsemblMetazoa" id="CapteP50667"/>
    </source>
</evidence>
<reference evidence="2 4" key="2">
    <citation type="journal article" date="2013" name="Nature">
        <title>Insights into bilaterian evolution from three spiralian genomes.</title>
        <authorList>
            <person name="Simakov O."/>
            <person name="Marletaz F."/>
            <person name="Cho S.J."/>
            <person name="Edsinger-Gonzales E."/>
            <person name="Havlak P."/>
            <person name="Hellsten U."/>
            <person name="Kuo D.H."/>
            <person name="Larsson T."/>
            <person name="Lv J."/>
            <person name="Arendt D."/>
            <person name="Savage R."/>
            <person name="Osoegawa K."/>
            <person name="de Jong P."/>
            <person name="Grimwood J."/>
            <person name="Chapman J.A."/>
            <person name="Shapiro H."/>
            <person name="Aerts A."/>
            <person name="Otillar R.P."/>
            <person name="Terry A.Y."/>
            <person name="Boore J.L."/>
            <person name="Grigoriev I.V."/>
            <person name="Lindberg D.R."/>
            <person name="Seaver E.C."/>
            <person name="Weisblat D.A."/>
            <person name="Putnam N.H."/>
            <person name="Rokhsar D.S."/>
        </authorList>
    </citation>
    <scope>NUCLEOTIDE SEQUENCE</scope>
    <source>
        <strain evidence="2 4">I ESC-2004</strain>
    </source>
</reference>
<dbReference type="HOGENOM" id="CLU_3020227_0_0_1"/>
<protein>
    <recommendedName>
        <fullName evidence="1">Breast cancer type 2 susceptibility protein helical domain-containing protein</fullName>
    </recommendedName>
</protein>
<dbReference type="GO" id="GO:0006355">
    <property type="term" value="P:regulation of DNA-templated transcription"/>
    <property type="evidence" value="ECO:0007669"/>
    <property type="project" value="TreeGrafter"/>
</dbReference>
<dbReference type="AlphaFoldDB" id="R7T702"/>
<dbReference type="Proteomes" id="UP000014760">
    <property type="component" value="Unassembled WGS sequence"/>
</dbReference>
<dbReference type="InterPro" id="IPR036315">
    <property type="entry name" value="BRCA2_hlx_sf"/>
</dbReference>
<keyword evidence="4" id="KW-1185">Reference proteome</keyword>
<dbReference type="PANTHER" id="PTHR11289">
    <property type="entry name" value="BREAST CANCER TYPE 2 SUSCEPTIBILITY PROTEIN BRCA2"/>
    <property type="match status" value="1"/>
</dbReference>
<sequence>ALFDMPGVQPSLVSRDWVYNHYKWIVWKLASYEVSYPQSHAKQCLTPENVLAQLKY</sequence>
<feature type="non-terminal residue" evidence="2">
    <location>
        <position position="1"/>
    </location>
</feature>
<dbReference type="PANTHER" id="PTHR11289:SF0">
    <property type="entry name" value="BREAST CANCER TYPE 2 SUSCEPTIBILITY PROTEIN"/>
    <property type="match status" value="1"/>
</dbReference>
<dbReference type="OrthoDB" id="21095at2759"/>
<reference evidence="3" key="3">
    <citation type="submission" date="2015-06" db="UniProtKB">
        <authorList>
            <consortium name="EnsemblMetazoa"/>
        </authorList>
    </citation>
    <scope>IDENTIFICATION</scope>
</reference>